<dbReference type="InterPro" id="IPR022062">
    <property type="entry name" value="DUF3618"/>
</dbReference>
<sequence>MSHTTEQTSDPRGRSAAEIESDVERTRARVNETIEALRDSMAPGQIVEQALEYARNAGGAQFARNLGQAVRDNPLPVLMIGAGIGWLMMSGRDGSGTRTSHYAPSSSYPPPSYPPPPARPAALPAPRIASAPPATGTTAGSDSPGLGSRIGDAVAGAKESVKDAAASVSRMASDVAGSVSEAAGGVGDRARAYSHDARDAASYHYGRLAEGGSRLGQQASGNWNRVSTEQPLLIGALGLAVGAALGALLPRTETEDRLMGEASEAATRQIRETAETQYEQAKEVVTAQVQEVGQTLAETYEQAKDKLSEKNSPVAAIGDAVEQAVREPRPDEGTAADKDRKPSSIS</sequence>
<feature type="compositionally biased region" description="Basic and acidic residues" evidence="1">
    <location>
        <begin position="324"/>
        <end position="346"/>
    </location>
</feature>
<dbReference type="AlphaFoldDB" id="A0A2C7A566"/>
<feature type="region of interest" description="Disordered" evidence="1">
    <location>
        <begin position="1"/>
        <end position="26"/>
    </location>
</feature>
<feature type="compositionally biased region" description="Basic and acidic residues" evidence="1">
    <location>
        <begin position="9"/>
        <end position="26"/>
    </location>
</feature>
<comment type="caution">
    <text evidence="2">The sequence shown here is derived from an EMBL/GenBank/DDBJ whole genome shotgun (WGS) entry which is preliminary data.</text>
</comment>
<keyword evidence="3" id="KW-1185">Reference proteome</keyword>
<evidence type="ECO:0000256" key="1">
    <source>
        <dbReference type="SAM" id="MobiDB-lite"/>
    </source>
</evidence>
<organism evidence="2 3">
    <name type="scientific">Teichococcus rhizosphaerae</name>
    <dbReference type="NCBI Taxonomy" id="1335062"/>
    <lineage>
        <taxon>Bacteria</taxon>
        <taxon>Pseudomonadati</taxon>
        <taxon>Pseudomonadota</taxon>
        <taxon>Alphaproteobacteria</taxon>
        <taxon>Acetobacterales</taxon>
        <taxon>Roseomonadaceae</taxon>
        <taxon>Roseomonas</taxon>
    </lineage>
</organism>
<feature type="region of interest" description="Disordered" evidence="1">
    <location>
        <begin position="94"/>
        <end position="151"/>
    </location>
</feature>
<evidence type="ECO:0000313" key="3">
    <source>
        <dbReference type="Proteomes" id="UP000223527"/>
    </source>
</evidence>
<accession>A0A2C7A566</accession>
<feature type="compositionally biased region" description="Pro residues" evidence="1">
    <location>
        <begin position="107"/>
        <end position="119"/>
    </location>
</feature>
<gene>
    <name evidence="2" type="ORF">CR162_20210</name>
</gene>
<dbReference type="EMBL" id="PDNU01000066">
    <property type="protein sequence ID" value="PHK93119.1"/>
    <property type="molecule type" value="Genomic_DNA"/>
</dbReference>
<dbReference type="OrthoDB" id="7471221at2"/>
<feature type="region of interest" description="Disordered" evidence="1">
    <location>
        <begin position="303"/>
        <end position="346"/>
    </location>
</feature>
<dbReference type="RefSeq" id="WP_099097309.1">
    <property type="nucleotide sequence ID" value="NZ_PDNU01000066.1"/>
</dbReference>
<dbReference type="Pfam" id="PF12277">
    <property type="entry name" value="DUF3618"/>
    <property type="match status" value="1"/>
</dbReference>
<name>A0A2C7A566_9PROT</name>
<evidence type="ECO:0008006" key="4">
    <source>
        <dbReference type="Google" id="ProtNLM"/>
    </source>
</evidence>
<evidence type="ECO:0000313" key="2">
    <source>
        <dbReference type="EMBL" id="PHK93119.1"/>
    </source>
</evidence>
<proteinExistence type="predicted"/>
<protein>
    <recommendedName>
        <fullName evidence="4">DUF3618 domain-containing protein</fullName>
    </recommendedName>
</protein>
<dbReference type="Proteomes" id="UP000223527">
    <property type="component" value="Unassembled WGS sequence"/>
</dbReference>
<feature type="compositionally biased region" description="Low complexity" evidence="1">
    <location>
        <begin position="120"/>
        <end position="141"/>
    </location>
</feature>
<reference evidence="2 3" key="1">
    <citation type="submission" date="2017-10" db="EMBL/GenBank/DDBJ databases">
        <authorList>
            <person name="Banno H."/>
            <person name="Chua N.-H."/>
        </authorList>
    </citation>
    <scope>NUCLEOTIDE SEQUENCE [LARGE SCALE GENOMIC DNA]</scope>
    <source>
        <strain evidence="2 3">YW11</strain>
    </source>
</reference>